<dbReference type="AlphaFoldDB" id="A0A543CZ45"/>
<dbReference type="OrthoDB" id="7051771at2"/>
<dbReference type="Pfam" id="PF03176">
    <property type="entry name" value="MMPL"/>
    <property type="match status" value="2"/>
</dbReference>
<feature type="transmembrane region" description="Helical" evidence="7">
    <location>
        <begin position="633"/>
        <end position="650"/>
    </location>
</feature>
<feature type="transmembrane region" description="Helical" evidence="7">
    <location>
        <begin position="580"/>
        <end position="598"/>
    </location>
</feature>
<dbReference type="PANTHER" id="PTHR33406:SF11">
    <property type="entry name" value="MEMBRANE PROTEIN SCO6666-RELATED"/>
    <property type="match status" value="1"/>
</dbReference>
<dbReference type="InterPro" id="IPR004869">
    <property type="entry name" value="MMPL_dom"/>
</dbReference>
<comment type="caution">
    <text evidence="9">The sequence shown here is derived from an EMBL/GenBank/DDBJ whole genome shotgun (WGS) entry which is preliminary data.</text>
</comment>
<dbReference type="PROSITE" id="PS50156">
    <property type="entry name" value="SSD"/>
    <property type="match status" value="1"/>
</dbReference>
<evidence type="ECO:0000256" key="5">
    <source>
        <dbReference type="ARBA" id="ARBA00022989"/>
    </source>
</evidence>
<dbReference type="InterPro" id="IPR000731">
    <property type="entry name" value="SSD"/>
</dbReference>
<dbReference type="SUPFAM" id="SSF82866">
    <property type="entry name" value="Multidrug efflux transporter AcrB transmembrane domain"/>
    <property type="match status" value="2"/>
</dbReference>
<comment type="similarity">
    <text evidence="2">Belongs to the resistance-nodulation-cell division (RND) (TC 2.A.6) family. MmpL subfamily.</text>
</comment>
<evidence type="ECO:0000256" key="6">
    <source>
        <dbReference type="ARBA" id="ARBA00023136"/>
    </source>
</evidence>
<feature type="transmembrane region" description="Helical" evidence="7">
    <location>
        <begin position="656"/>
        <end position="686"/>
    </location>
</feature>
<feature type="transmembrane region" description="Helical" evidence="7">
    <location>
        <begin position="316"/>
        <end position="340"/>
    </location>
</feature>
<feature type="transmembrane region" description="Helical" evidence="7">
    <location>
        <begin position="550"/>
        <end position="568"/>
    </location>
</feature>
<feature type="transmembrane region" description="Helical" evidence="7">
    <location>
        <begin position="240"/>
        <end position="260"/>
    </location>
</feature>
<proteinExistence type="inferred from homology"/>
<evidence type="ECO:0000259" key="8">
    <source>
        <dbReference type="PROSITE" id="PS50156"/>
    </source>
</evidence>
<evidence type="ECO:0000256" key="4">
    <source>
        <dbReference type="ARBA" id="ARBA00022692"/>
    </source>
</evidence>
<accession>A0A543CZ45</accession>
<gene>
    <name evidence="9" type="ORF">FB558_8030</name>
</gene>
<dbReference type="Gene3D" id="1.20.1640.10">
    <property type="entry name" value="Multidrug efflux transporter AcrB transmembrane domain"/>
    <property type="match status" value="2"/>
</dbReference>
<evidence type="ECO:0000256" key="3">
    <source>
        <dbReference type="ARBA" id="ARBA00022475"/>
    </source>
</evidence>
<feature type="transmembrane region" description="Helical" evidence="7">
    <location>
        <begin position="371"/>
        <end position="391"/>
    </location>
</feature>
<evidence type="ECO:0000256" key="7">
    <source>
        <dbReference type="SAM" id="Phobius"/>
    </source>
</evidence>
<keyword evidence="3" id="KW-1003">Cell membrane</keyword>
<feature type="domain" description="SSD" evidence="8">
    <location>
        <begin position="222"/>
        <end position="341"/>
    </location>
</feature>
<evidence type="ECO:0000256" key="1">
    <source>
        <dbReference type="ARBA" id="ARBA00004651"/>
    </source>
</evidence>
<dbReference type="Proteomes" id="UP000315677">
    <property type="component" value="Unassembled WGS sequence"/>
</dbReference>
<keyword evidence="4 7" id="KW-0812">Transmembrane</keyword>
<dbReference type="RefSeq" id="WP_142063814.1">
    <property type="nucleotide sequence ID" value="NZ_VFPA01000007.1"/>
</dbReference>
<comment type="subcellular location">
    <subcellularLocation>
        <location evidence="1">Cell membrane</location>
        <topology evidence="1">Multi-pass membrane protein</topology>
    </subcellularLocation>
</comment>
<evidence type="ECO:0000313" key="9">
    <source>
        <dbReference type="EMBL" id="TQM02168.1"/>
    </source>
</evidence>
<dbReference type="PANTHER" id="PTHR33406">
    <property type="entry name" value="MEMBRANE PROTEIN MJ1562-RELATED"/>
    <property type="match status" value="1"/>
</dbReference>
<sequence>MERLSRLVLARRGYTLTIIAVLFVLGGAAIALLLPRLSERNEYPDLPGYQANQKIRELVGTGGYERPVVPVVTLPAGTTVDDPAGRDAVGAAFAAAAATTGSRAVSYADTSDPALRSTDGRVSTGLLFGPPVEQGGIPGSALGEGAGLETVAADAMRPYLPPGSTVQVTGLDALATGGDAGGLNMPVKLVVTVLAALAVLIWVFRSRLALVPLGMAVVAIPVAFVGLLAVSPFVTIHETTVMMLPLLGVGIAIDYALILVTRWREERGRGLPGEPAEEAVHRAMATAGHAVVFSAVAVAIGLATMLVLPIPLLRSLGVGGMAVTAASALVALTVLPLVLARLGRHAGTDRREQRASRAWTSWARRVVRHRILATTLACGALACLSLIGTGINLNVPVTANLADSGPGRDGLTTLQETGVATGTVTAFDVYVPPGPAPDQVARELARVPGVATVLAPDGPAWRTPEGSVVTVVPIDEGGTAAGRDTVHRVVAAAPDGVLVGGNVTQQIDYVDAVHRSFPVLLALVALVTLVVLARAFGSLLLAVKAIVLNLLSLGAVLGAMVVLWQWGWGTEALLGIQPDGAIGTFVPATIFAFLYGLTMDYEVFILSRIREAYDRTGSTVDAVVEGIGRTGTLVTSAALILFFAFASMAGGGELDVAIFASGVALGILIDATLVRAVLVPATVALLGRWNWWLPRWAGRRQELSADPVQPV</sequence>
<feature type="transmembrane region" description="Helical" evidence="7">
    <location>
        <begin position="290"/>
        <end position="310"/>
    </location>
</feature>
<keyword evidence="5 7" id="KW-1133">Transmembrane helix</keyword>
<feature type="transmembrane region" description="Helical" evidence="7">
    <location>
        <begin position="211"/>
        <end position="234"/>
    </location>
</feature>
<dbReference type="GO" id="GO:0005886">
    <property type="term" value="C:plasma membrane"/>
    <property type="evidence" value="ECO:0007669"/>
    <property type="project" value="UniProtKB-SubCell"/>
</dbReference>
<reference evidence="9 10" key="1">
    <citation type="submission" date="2019-06" db="EMBL/GenBank/DDBJ databases">
        <title>Sequencing the genomes of 1000 actinobacteria strains.</title>
        <authorList>
            <person name="Klenk H.-P."/>
        </authorList>
    </citation>
    <scope>NUCLEOTIDE SEQUENCE [LARGE SCALE GENOMIC DNA]</scope>
    <source>
        <strain evidence="9 10">DSM 45301</strain>
    </source>
</reference>
<dbReference type="InterPro" id="IPR050545">
    <property type="entry name" value="Mycobact_MmpL"/>
</dbReference>
<protein>
    <submittedName>
        <fullName evidence="9">RND superfamily putative drug exporter</fullName>
    </submittedName>
</protein>
<evidence type="ECO:0000256" key="2">
    <source>
        <dbReference type="ARBA" id="ARBA00010157"/>
    </source>
</evidence>
<evidence type="ECO:0000313" key="10">
    <source>
        <dbReference type="Proteomes" id="UP000315677"/>
    </source>
</evidence>
<keyword evidence="10" id="KW-1185">Reference proteome</keyword>
<keyword evidence="6 7" id="KW-0472">Membrane</keyword>
<feature type="transmembrane region" description="Helical" evidence="7">
    <location>
        <begin position="519"/>
        <end position="543"/>
    </location>
</feature>
<dbReference type="EMBL" id="VFPA01000007">
    <property type="protein sequence ID" value="TQM02168.1"/>
    <property type="molecule type" value="Genomic_DNA"/>
</dbReference>
<organism evidence="9 10">
    <name type="scientific">Pseudonocardia kunmingensis</name>
    <dbReference type="NCBI Taxonomy" id="630975"/>
    <lineage>
        <taxon>Bacteria</taxon>
        <taxon>Bacillati</taxon>
        <taxon>Actinomycetota</taxon>
        <taxon>Actinomycetes</taxon>
        <taxon>Pseudonocardiales</taxon>
        <taxon>Pseudonocardiaceae</taxon>
        <taxon>Pseudonocardia</taxon>
    </lineage>
</organism>
<feature type="transmembrane region" description="Helical" evidence="7">
    <location>
        <begin position="12"/>
        <end position="34"/>
    </location>
</feature>
<feature type="transmembrane region" description="Helical" evidence="7">
    <location>
        <begin position="185"/>
        <end position="204"/>
    </location>
</feature>
<name>A0A543CZ45_9PSEU</name>